<evidence type="ECO:0000313" key="1">
    <source>
        <dbReference type="EMBL" id="RMY78182.1"/>
    </source>
</evidence>
<proteinExistence type="predicted"/>
<dbReference type="AlphaFoldDB" id="A0A3M7ENW3"/>
<protein>
    <submittedName>
        <fullName evidence="1">Uncharacterized protein</fullName>
    </submittedName>
</protein>
<dbReference type="InterPro" id="IPR029058">
    <property type="entry name" value="AB_hydrolase_fold"/>
</dbReference>
<organism evidence="1 2">
    <name type="scientific">Hortaea werneckii</name>
    <name type="common">Black yeast</name>
    <name type="synonym">Cladosporium werneckii</name>
    <dbReference type="NCBI Taxonomy" id="91943"/>
    <lineage>
        <taxon>Eukaryota</taxon>
        <taxon>Fungi</taxon>
        <taxon>Dikarya</taxon>
        <taxon>Ascomycota</taxon>
        <taxon>Pezizomycotina</taxon>
        <taxon>Dothideomycetes</taxon>
        <taxon>Dothideomycetidae</taxon>
        <taxon>Mycosphaerellales</taxon>
        <taxon>Teratosphaeriaceae</taxon>
        <taxon>Hortaea</taxon>
    </lineage>
</organism>
<comment type="caution">
    <text evidence="1">The sequence shown here is derived from an EMBL/GenBank/DDBJ whole genome shotgun (WGS) entry which is preliminary data.</text>
</comment>
<name>A0A3M7ENW3_HORWE</name>
<dbReference type="EMBL" id="QWIO01001149">
    <property type="protein sequence ID" value="RMY78182.1"/>
    <property type="molecule type" value="Genomic_DNA"/>
</dbReference>
<gene>
    <name evidence="1" type="ORF">D0864_09324</name>
</gene>
<accession>A0A3M7ENW3</accession>
<sequence length="134" mass="15362">MPITLTPQRTRTVWNYRYNVEDRDTVAAGYGVPHVSEKTAIYGVNNTGPCDGCSYATYNAPMVPIVMHYWISFIKHLIRMLRNMPRRQNGSHGCSDADMRGNRRGSNLSLMLLKWKVSQPISWRDATFGKILLR</sequence>
<dbReference type="Gene3D" id="3.40.50.1820">
    <property type="entry name" value="alpha/beta hydrolase"/>
    <property type="match status" value="1"/>
</dbReference>
<reference evidence="1 2" key="1">
    <citation type="journal article" date="2018" name="BMC Genomics">
        <title>Genomic evidence for intraspecific hybridization in a clonal and extremely halotolerant yeast.</title>
        <authorList>
            <person name="Gostincar C."/>
            <person name="Stajich J.E."/>
            <person name="Zupancic J."/>
            <person name="Zalar P."/>
            <person name="Gunde-Cimerman N."/>
        </authorList>
    </citation>
    <scope>NUCLEOTIDE SEQUENCE [LARGE SCALE GENOMIC DNA]</scope>
    <source>
        <strain evidence="1 2">EXF-10513</strain>
    </source>
</reference>
<dbReference type="Proteomes" id="UP000269539">
    <property type="component" value="Unassembled WGS sequence"/>
</dbReference>
<dbReference type="SUPFAM" id="SSF53474">
    <property type="entry name" value="alpha/beta-Hydrolases"/>
    <property type="match status" value="1"/>
</dbReference>
<evidence type="ECO:0000313" key="2">
    <source>
        <dbReference type="Proteomes" id="UP000269539"/>
    </source>
</evidence>